<proteinExistence type="predicted"/>
<evidence type="ECO:0000256" key="1">
    <source>
        <dbReference type="SAM" id="MobiDB-lite"/>
    </source>
</evidence>
<dbReference type="Proteomes" id="UP000305067">
    <property type="component" value="Unassembled WGS sequence"/>
</dbReference>
<evidence type="ECO:0000313" key="3">
    <source>
        <dbReference type="Proteomes" id="UP000305067"/>
    </source>
</evidence>
<evidence type="ECO:0000313" key="2">
    <source>
        <dbReference type="EMBL" id="TFL07764.1"/>
    </source>
</evidence>
<feature type="region of interest" description="Disordered" evidence="1">
    <location>
        <begin position="162"/>
        <end position="218"/>
    </location>
</feature>
<name>A0A5C3R8H8_9AGAR</name>
<protein>
    <submittedName>
        <fullName evidence="2">Uncharacterized protein</fullName>
    </submittedName>
</protein>
<sequence>MPAIHADKQGSVVAKDWRTAIPRDDLTCAPSKPPAFEHVRGFYPLRHHNQRLSKLRKASFRDSPIRVRLFIADATRSAERGPGQSDSSTTGDDLDMYHPGSVKLGFIAIIAWRGWDSEKGETLRPLFPLCRVWFAFWVVGQSANLSRRTWIHATRAGKAEHLLRDPGDANTAIQTPHPIASSQLNERSRGQLPKPFNTNHSSQTSEEATLSGSDPASW</sequence>
<dbReference type="EMBL" id="ML178814">
    <property type="protein sequence ID" value="TFL07764.1"/>
    <property type="molecule type" value="Genomic_DNA"/>
</dbReference>
<reference evidence="2 3" key="1">
    <citation type="journal article" date="2019" name="Nat. Ecol. Evol.">
        <title>Megaphylogeny resolves global patterns of mushroom evolution.</title>
        <authorList>
            <person name="Varga T."/>
            <person name="Krizsan K."/>
            <person name="Foldi C."/>
            <person name="Dima B."/>
            <person name="Sanchez-Garcia M."/>
            <person name="Sanchez-Ramirez S."/>
            <person name="Szollosi G.J."/>
            <person name="Szarkandi J.G."/>
            <person name="Papp V."/>
            <person name="Albert L."/>
            <person name="Andreopoulos W."/>
            <person name="Angelini C."/>
            <person name="Antonin V."/>
            <person name="Barry K.W."/>
            <person name="Bougher N.L."/>
            <person name="Buchanan P."/>
            <person name="Buyck B."/>
            <person name="Bense V."/>
            <person name="Catcheside P."/>
            <person name="Chovatia M."/>
            <person name="Cooper J."/>
            <person name="Damon W."/>
            <person name="Desjardin D."/>
            <person name="Finy P."/>
            <person name="Geml J."/>
            <person name="Haridas S."/>
            <person name="Hughes K."/>
            <person name="Justo A."/>
            <person name="Karasinski D."/>
            <person name="Kautmanova I."/>
            <person name="Kiss B."/>
            <person name="Kocsube S."/>
            <person name="Kotiranta H."/>
            <person name="LaButti K.M."/>
            <person name="Lechner B.E."/>
            <person name="Liimatainen K."/>
            <person name="Lipzen A."/>
            <person name="Lukacs Z."/>
            <person name="Mihaltcheva S."/>
            <person name="Morgado L.N."/>
            <person name="Niskanen T."/>
            <person name="Noordeloos M.E."/>
            <person name="Ohm R.A."/>
            <person name="Ortiz-Santana B."/>
            <person name="Ovrebo C."/>
            <person name="Racz N."/>
            <person name="Riley R."/>
            <person name="Savchenko A."/>
            <person name="Shiryaev A."/>
            <person name="Soop K."/>
            <person name="Spirin V."/>
            <person name="Szebenyi C."/>
            <person name="Tomsovsky M."/>
            <person name="Tulloss R.E."/>
            <person name="Uehling J."/>
            <person name="Grigoriev I.V."/>
            <person name="Vagvolgyi C."/>
            <person name="Papp T."/>
            <person name="Martin F.M."/>
            <person name="Miettinen O."/>
            <person name="Hibbett D.S."/>
            <person name="Nagy L.G."/>
        </authorList>
    </citation>
    <scope>NUCLEOTIDE SEQUENCE [LARGE SCALE GENOMIC DNA]</scope>
    <source>
        <strain evidence="2 3">CBS 309.79</strain>
    </source>
</reference>
<feature type="compositionally biased region" description="Polar residues" evidence="1">
    <location>
        <begin position="196"/>
        <end position="218"/>
    </location>
</feature>
<dbReference type="AlphaFoldDB" id="A0A5C3R8H8"/>
<gene>
    <name evidence="2" type="ORF">BDV98DRAFT_579063</name>
</gene>
<keyword evidence="3" id="KW-1185">Reference proteome</keyword>
<organism evidence="2 3">
    <name type="scientific">Pterulicium gracile</name>
    <dbReference type="NCBI Taxonomy" id="1884261"/>
    <lineage>
        <taxon>Eukaryota</taxon>
        <taxon>Fungi</taxon>
        <taxon>Dikarya</taxon>
        <taxon>Basidiomycota</taxon>
        <taxon>Agaricomycotina</taxon>
        <taxon>Agaricomycetes</taxon>
        <taxon>Agaricomycetidae</taxon>
        <taxon>Agaricales</taxon>
        <taxon>Pleurotineae</taxon>
        <taxon>Pterulaceae</taxon>
        <taxon>Pterulicium</taxon>
    </lineage>
</organism>
<accession>A0A5C3R8H8</accession>